<accession>A0A4W3HCM7</accession>
<dbReference type="SUPFAM" id="SSF48366">
    <property type="entry name" value="Ras GEF"/>
    <property type="match status" value="1"/>
</dbReference>
<dbReference type="Gene3D" id="1.10.840.10">
    <property type="entry name" value="Ras guanine-nucleotide exchange factors catalytic domain"/>
    <property type="match status" value="1"/>
</dbReference>
<reference evidence="1" key="5">
    <citation type="submission" date="2025-09" db="UniProtKB">
        <authorList>
            <consortium name="Ensembl"/>
        </authorList>
    </citation>
    <scope>IDENTIFICATION</scope>
</reference>
<keyword evidence="2" id="KW-1185">Reference proteome</keyword>
<proteinExistence type="predicted"/>
<reference evidence="2" key="3">
    <citation type="journal article" date="2014" name="Nature">
        <title>Elephant shark genome provides unique insights into gnathostome evolution.</title>
        <authorList>
            <consortium name="International Elephant Shark Genome Sequencing Consortium"/>
            <person name="Venkatesh B."/>
            <person name="Lee A.P."/>
            <person name="Ravi V."/>
            <person name="Maurya A.K."/>
            <person name="Lian M.M."/>
            <person name="Swann J.B."/>
            <person name="Ohta Y."/>
            <person name="Flajnik M.F."/>
            <person name="Sutoh Y."/>
            <person name="Kasahara M."/>
            <person name="Hoon S."/>
            <person name="Gangu V."/>
            <person name="Roy S.W."/>
            <person name="Irimia M."/>
            <person name="Korzh V."/>
            <person name="Kondrychyn I."/>
            <person name="Lim Z.W."/>
            <person name="Tay B.H."/>
            <person name="Tohari S."/>
            <person name="Kong K.W."/>
            <person name="Ho S."/>
            <person name="Lorente-Galdos B."/>
            <person name="Quilez J."/>
            <person name="Marques-Bonet T."/>
            <person name="Raney B.J."/>
            <person name="Ingham P.W."/>
            <person name="Tay A."/>
            <person name="Hillier L.W."/>
            <person name="Minx P."/>
            <person name="Boehm T."/>
            <person name="Wilson R.K."/>
            <person name="Brenner S."/>
            <person name="Warren W.C."/>
        </authorList>
    </citation>
    <scope>NUCLEOTIDE SEQUENCE [LARGE SCALE GENOMIC DNA]</scope>
</reference>
<reference evidence="2" key="2">
    <citation type="journal article" date="2007" name="PLoS Biol.">
        <title>Survey sequencing and comparative analysis of the elephant shark (Callorhinchus milii) genome.</title>
        <authorList>
            <person name="Venkatesh B."/>
            <person name="Kirkness E.F."/>
            <person name="Loh Y.H."/>
            <person name="Halpern A.L."/>
            <person name="Lee A.P."/>
            <person name="Johnson J."/>
            <person name="Dandona N."/>
            <person name="Viswanathan L.D."/>
            <person name="Tay A."/>
            <person name="Venter J.C."/>
            <person name="Strausberg R.L."/>
            <person name="Brenner S."/>
        </authorList>
    </citation>
    <scope>NUCLEOTIDE SEQUENCE [LARGE SCALE GENOMIC DNA]</scope>
</reference>
<dbReference type="InParanoid" id="A0A4W3HCM7"/>
<evidence type="ECO:0000313" key="1">
    <source>
        <dbReference type="Ensembl" id="ENSCMIP00000012912.1"/>
    </source>
</evidence>
<dbReference type="GO" id="GO:0007264">
    <property type="term" value="P:small GTPase-mediated signal transduction"/>
    <property type="evidence" value="ECO:0007669"/>
    <property type="project" value="InterPro"/>
</dbReference>
<name>A0A4W3HCM7_CALMI</name>
<reference evidence="2" key="1">
    <citation type="journal article" date="2006" name="Science">
        <title>Ancient noncoding elements conserved in the human genome.</title>
        <authorList>
            <person name="Venkatesh B."/>
            <person name="Kirkness E.F."/>
            <person name="Loh Y.H."/>
            <person name="Halpern A.L."/>
            <person name="Lee A.P."/>
            <person name="Johnson J."/>
            <person name="Dandona N."/>
            <person name="Viswanathan L.D."/>
            <person name="Tay A."/>
            <person name="Venter J.C."/>
            <person name="Strausberg R.L."/>
            <person name="Brenner S."/>
        </authorList>
    </citation>
    <scope>NUCLEOTIDE SEQUENCE [LARGE SCALE GENOMIC DNA]</scope>
</reference>
<dbReference type="InterPro" id="IPR036964">
    <property type="entry name" value="RASGEF_cat_dom_sf"/>
</dbReference>
<organism evidence="1 2">
    <name type="scientific">Callorhinchus milii</name>
    <name type="common">Ghost shark</name>
    <dbReference type="NCBI Taxonomy" id="7868"/>
    <lineage>
        <taxon>Eukaryota</taxon>
        <taxon>Metazoa</taxon>
        <taxon>Chordata</taxon>
        <taxon>Craniata</taxon>
        <taxon>Vertebrata</taxon>
        <taxon>Chondrichthyes</taxon>
        <taxon>Holocephali</taxon>
        <taxon>Chimaeriformes</taxon>
        <taxon>Callorhinchidae</taxon>
        <taxon>Callorhinchus</taxon>
    </lineage>
</organism>
<evidence type="ECO:0000313" key="2">
    <source>
        <dbReference type="Proteomes" id="UP000314986"/>
    </source>
</evidence>
<dbReference type="AlphaFoldDB" id="A0A4W3HCM7"/>
<protein>
    <submittedName>
        <fullName evidence="1">Uncharacterized protein</fullName>
    </submittedName>
</protein>
<dbReference type="GO" id="GO:0005085">
    <property type="term" value="F:guanyl-nucleotide exchange factor activity"/>
    <property type="evidence" value="ECO:0007669"/>
    <property type="project" value="InterPro"/>
</dbReference>
<dbReference type="Proteomes" id="UP000314986">
    <property type="component" value="Unassembled WGS sequence"/>
</dbReference>
<dbReference type="InterPro" id="IPR023578">
    <property type="entry name" value="Ras_GEF_dom_sf"/>
</dbReference>
<dbReference type="Ensembl" id="ENSCMIT00000013203.1">
    <property type="protein sequence ID" value="ENSCMIP00000012912.1"/>
    <property type="gene ID" value="ENSCMIG00000006545.1"/>
</dbReference>
<reference evidence="1" key="4">
    <citation type="submission" date="2025-08" db="UniProtKB">
        <authorList>
            <consortium name="Ensembl"/>
        </authorList>
    </citation>
    <scope>IDENTIFICATION</scope>
</reference>
<sequence length="120" mass="13336">EFEIIAQIKLLQSACKNYAIEKDPEFLAWFYWLQSLSETESYQLSCEIEPLTEISSNPAKFQPTLIVTAWEEAPSARGDPTLFGDAQSPTQDPALDHLLSPFSNLLSKVTKVTTNGGSCH</sequence>